<feature type="transmembrane region" description="Helical" evidence="1">
    <location>
        <begin position="997"/>
        <end position="1021"/>
    </location>
</feature>
<keyword evidence="1" id="KW-0472">Membrane</keyword>
<evidence type="ECO:0000313" key="2">
    <source>
        <dbReference type="EMBL" id="CAK64166.1"/>
    </source>
</evidence>
<dbReference type="OrthoDB" id="317300at2759"/>
<gene>
    <name evidence="2" type="ORF">GSPATT00006019001</name>
</gene>
<dbReference type="PANTHER" id="PTHR11319">
    <property type="entry name" value="G PROTEIN-COUPLED RECEPTOR-RELATED"/>
    <property type="match status" value="1"/>
</dbReference>
<sequence>MIELRSCIFQSNYFWYQQPNQDLFQSSLIQIKSPKSSIILDNLMFQDIIVYNSSETIILFEANSILAQNLNVKNINVELQDLIKSLCGFAIFQAEFINFTNSNFFDVNSIFYGFIYIQLKQEGKVILKNCIFDNTILASHQDYLAQLGGVLTIDAQQSTIQLNVTDFQAKNIFTQQKCAFLHLIPSSLNNYIFMKSLQFINLYSQENAFGKFDFSSNSNNNKIFLQYITFNNTDEQVKNKLAKYTNYQNSSNLDGIITSSFSPVIIFHFHYTGYLNQPICRLRNGDLRLKQFFLTSIMIINELSHIVSVETSLMKNIFIEDFILLNIESQKQLGYFFKLNQTQQSQYLRFRNLKLINIKCPFCQNGLTMFLSDSNHQNILFSNINFVDNNCGYNSCFIVKSKSIKFYKSKFVSNLAQSNGILQFQNSSINLNQIVLKNNVVSNIAGAIYLSNSSIIAKDISIINNSAKIGGAMFIEQNKLQKNTIINLMLYENKAVDGLNNIKEEADFLKLSIYGVVLKTKRQEMGYLVVDSPEYLVNYKKQRINDTYIKVASGQMLKDFQIFDKSQMQYVKNNISLRIEIYTQLGEKLIDNQNNKCYFEQLYVDQEKDYQLQEILISSQLENVTISSFNTETQSYNLDNMMFNLDPYSTQEIYLLVKSYCEGMKENHLFIFNVRTLKCEIGEYYSNQQCLKCDFDKGYYSVEKDSIECQRLDPKKIKAVTSQSIELLPGFWRYSYYSHYIEECESIEQCIGGWKVNYESCKTGSIGAICKECDLYNIRGDSTYLKSLLGECERRELKPIIIIITLILMILLEPLGLHTKSQDSKIKDKTLQVVISMPNRYTLSFIIQDQFSTLIRLLVHQMQILYPLLPPLSFESYFSQIIWPIGKSSKSLLFLVHFVADQFQISIIYLKVIWAILIPIGQILLLGLLYSMCSKLFIDRNRSYKYTLTSFLFLLFYSMPNIMEELSSLTSSRRVVNIEWIEANMAYIFETDQHYSWIFYFILPIMLTLFFTIPFSTLILIRKTHRTIHKIDPTIGIYGFLCNDYKEQLYYWELVNLEMRQIVIVIYAYVNDLRMIFKNLMVILILFIYFVAISLKKPYEKSNINKIEQVGLFLCSIFVCFSSLSYETKVEGLMEVQFIAELIMIIILLFLMIYIFYHIIQTFIRKNDEYFDRLRKIILLKLPKIIYCFPFIRKCLISKAETRRNVTKRFLLIKQYLKIHRQNNPRSLRQTINFNSEDTHVIMSQIQRSDHRNLIMSSFLY</sequence>
<dbReference type="RefSeq" id="XP_001431564.1">
    <property type="nucleotide sequence ID" value="XM_001431527.1"/>
</dbReference>
<keyword evidence="3" id="KW-1185">Reference proteome</keyword>
<evidence type="ECO:0008006" key="4">
    <source>
        <dbReference type="Google" id="ProtNLM"/>
    </source>
</evidence>
<feature type="transmembrane region" description="Helical" evidence="1">
    <location>
        <begin position="1138"/>
        <end position="1157"/>
    </location>
</feature>
<evidence type="ECO:0000313" key="3">
    <source>
        <dbReference type="Proteomes" id="UP000000600"/>
    </source>
</evidence>
<dbReference type="HOGENOM" id="CLU_252122_0_0_1"/>
<feature type="transmembrane region" description="Helical" evidence="1">
    <location>
        <begin position="906"/>
        <end position="931"/>
    </location>
</feature>
<keyword evidence="1" id="KW-0812">Transmembrane</keyword>
<dbReference type="EMBL" id="CT868030">
    <property type="protein sequence ID" value="CAK64166.1"/>
    <property type="molecule type" value="Genomic_DNA"/>
</dbReference>
<name>A0C049_PARTE</name>
<proteinExistence type="predicted"/>
<keyword evidence="1" id="KW-1133">Transmembrane helix</keyword>
<protein>
    <recommendedName>
        <fullName evidence="4">Right handed beta helix domain-containing protein</fullName>
    </recommendedName>
</protein>
<dbReference type="OMA" id="CTINNCE"/>
<feature type="transmembrane region" description="Helical" evidence="1">
    <location>
        <begin position="1107"/>
        <end position="1126"/>
    </location>
</feature>
<dbReference type="GeneID" id="5017348"/>
<accession>A0C049</accession>
<organism evidence="2 3">
    <name type="scientific">Paramecium tetraurelia</name>
    <dbReference type="NCBI Taxonomy" id="5888"/>
    <lineage>
        <taxon>Eukaryota</taxon>
        <taxon>Sar</taxon>
        <taxon>Alveolata</taxon>
        <taxon>Ciliophora</taxon>
        <taxon>Intramacronucleata</taxon>
        <taxon>Oligohymenophorea</taxon>
        <taxon>Peniculida</taxon>
        <taxon>Parameciidae</taxon>
        <taxon>Paramecium</taxon>
    </lineage>
</organism>
<dbReference type="InterPro" id="IPR011050">
    <property type="entry name" value="Pectin_lyase_fold/virulence"/>
</dbReference>
<dbReference type="eggNOG" id="KOG3525">
    <property type="taxonomic scope" value="Eukaryota"/>
</dbReference>
<reference evidence="2 3" key="1">
    <citation type="journal article" date="2006" name="Nature">
        <title>Global trends of whole-genome duplications revealed by the ciliate Paramecium tetraurelia.</title>
        <authorList>
            <consortium name="Genoscope"/>
            <person name="Aury J.-M."/>
            <person name="Jaillon O."/>
            <person name="Duret L."/>
            <person name="Noel B."/>
            <person name="Jubin C."/>
            <person name="Porcel B.M."/>
            <person name="Segurens B."/>
            <person name="Daubin V."/>
            <person name="Anthouard V."/>
            <person name="Aiach N."/>
            <person name="Arnaiz O."/>
            <person name="Billaut A."/>
            <person name="Beisson J."/>
            <person name="Blanc I."/>
            <person name="Bouhouche K."/>
            <person name="Camara F."/>
            <person name="Duharcourt S."/>
            <person name="Guigo R."/>
            <person name="Gogendeau D."/>
            <person name="Katinka M."/>
            <person name="Keller A.-M."/>
            <person name="Kissmehl R."/>
            <person name="Klotz C."/>
            <person name="Koll F."/>
            <person name="Le Moue A."/>
            <person name="Lepere C."/>
            <person name="Malinsky S."/>
            <person name="Nowacki M."/>
            <person name="Nowak J.K."/>
            <person name="Plattner H."/>
            <person name="Poulain J."/>
            <person name="Ruiz F."/>
            <person name="Serrano V."/>
            <person name="Zagulski M."/>
            <person name="Dessen P."/>
            <person name="Betermier M."/>
            <person name="Weissenbach J."/>
            <person name="Scarpelli C."/>
            <person name="Schachter V."/>
            <person name="Sperling L."/>
            <person name="Meyer E."/>
            <person name="Cohen J."/>
            <person name="Wincker P."/>
        </authorList>
    </citation>
    <scope>NUCLEOTIDE SEQUENCE [LARGE SCALE GENOMIC DNA]</scope>
    <source>
        <strain evidence="2 3">Stock d4-2</strain>
    </source>
</reference>
<dbReference type="PANTHER" id="PTHR11319:SF35">
    <property type="entry name" value="OUTER MEMBRANE PROTEIN PMPC-RELATED"/>
    <property type="match status" value="1"/>
</dbReference>
<dbReference type="STRING" id="5888.A0C049"/>
<evidence type="ECO:0000256" key="1">
    <source>
        <dbReference type="SAM" id="Phobius"/>
    </source>
</evidence>
<dbReference type="SUPFAM" id="SSF51126">
    <property type="entry name" value="Pectin lyase-like"/>
    <property type="match status" value="1"/>
</dbReference>
<feature type="transmembrane region" description="Helical" evidence="1">
    <location>
        <begin position="1076"/>
        <end position="1095"/>
    </location>
</feature>
<feature type="transmembrane region" description="Helical" evidence="1">
    <location>
        <begin position="943"/>
        <end position="963"/>
    </location>
</feature>
<dbReference type="InParanoid" id="A0C049"/>
<dbReference type="Proteomes" id="UP000000600">
    <property type="component" value="Unassembled WGS sequence"/>
</dbReference>
<dbReference type="KEGG" id="ptm:GSPATT00006019001"/>
<dbReference type="AlphaFoldDB" id="A0C049"/>